<dbReference type="KEGG" id="pson:JI735_33945"/>
<name>A0A974PJI3_9BACL</name>
<dbReference type="RefSeq" id="WP_039835527.1">
    <property type="nucleotide sequence ID" value="NZ_CP068596.1"/>
</dbReference>
<reference evidence="1 2" key="1">
    <citation type="submission" date="2021-01" db="EMBL/GenBank/DDBJ databases">
        <title>Whole genome sequence of Paenibacillus sonchi LMG 24727 for comparative genomics.</title>
        <authorList>
            <person name="Lee G."/>
            <person name="Kim M.-J."/>
            <person name="Lim K."/>
            <person name="Shin J.-H."/>
        </authorList>
    </citation>
    <scope>NUCLEOTIDE SEQUENCE [LARGE SCALE GENOMIC DNA]</scope>
    <source>
        <strain evidence="1 2">LMG 24727</strain>
        <plasmid evidence="1 2">unnamed1</plasmid>
    </source>
</reference>
<evidence type="ECO:0000313" key="1">
    <source>
        <dbReference type="EMBL" id="QQZ64653.1"/>
    </source>
</evidence>
<accession>A0A974PJI3</accession>
<geneLocation type="plasmid" evidence="1 2">
    <name>unnamed1</name>
</geneLocation>
<dbReference type="AlphaFoldDB" id="A0A974PJI3"/>
<organism evidence="1 2">
    <name type="scientific">Paenibacillus sonchi</name>
    <dbReference type="NCBI Taxonomy" id="373687"/>
    <lineage>
        <taxon>Bacteria</taxon>
        <taxon>Bacillati</taxon>
        <taxon>Bacillota</taxon>
        <taxon>Bacilli</taxon>
        <taxon>Bacillales</taxon>
        <taxon>Paenibacillaceae</taxon>
        <taxon>Paenibacillus</taxon>
        <taxon>Paenibacillus sonchi group</taxon>
    </lineage>
</organism>
<keyword evidence="2" id="KW-1185">Reference proteome</keyword>
<protein>
    <submittedName>
        <fullName evidence="1">Uncharacterized protein</fullName>
    </submittedName>
</protein>
<proteinExistence type="predicted"/>
<evidence type="ECO:0000313" key="2">
    <source>
        <dbReference type="Proteomes" id="UP000595841"/>
    </source>
</evidence>
<sequence length="165" mass="18685">MDYIVKLAFVLLIFLYSWFFQSQNQEWDVQRSLLKDANNIAVHDAAQEISENDLFHGRLIIEPTTAFETFKTSLESNLGLDDSLDPKKGSRLHSAVKIKKFVILDESSGVSFPFLYEDSEFGITKYIQGPSVIAVIETAHPVLVSRSKSVEPIVVPAVQEYKFNK</sequence>
<keyword evidence="1" id="KW-0614">Plasmid</keyword>
<dbReference type="Proteomes" id="UP000595841">
    <property type="component" value="Plasmid unnamed1"/>
</dbReference>
<dbReference type="EMBL" id="CP068596">
    <property type="protein sequence ID" value="QQZ64653.1"/>
    <property type="molecule type" value="Genomic_DNA"/>
</dbReference>
<gene>
    <name evidence="1" type="ORF">JI735_33945</name>
</gene>